<dbReference type="Proteomes" id="UP001180531">
    <property type="component" value="Unassembled WGS sequence"/>
</dbReference>
<dbReference type="RefSeq" id="WP_311611583.1">
    <property type="nucleotide sequence ID" value="NZ_JAVRFI010000009.1"/>
</dbReference>
<evidence type="ECO:0000313" key="2">
    <source>
        <dbReference type="Proteomes" id="UP001180531"/>
    </source>
</evidence>
<sequence length="69" mass="7341">MFIVIDDALTGYEAQLLTAALTAYAGPPPSCEECRTIKRSRAMAVRDGNQGMAMAMATAMGVHQRVSHG</sequence>
<organism evidence="1 2">
    <name type="scientific">Streptomyces hesseae</name>
    <dbReference type="NCBI Taxonomy" id="3075519"/>
    <lineage>
        <taxon>Bacteria</taxon>
        <taxon>Bacillati</taxon>
        <taxon>Actinomycetota</taxon>
        <taxon>Actinomycetes</taxon>
        <taxon>Kitasatosporales</taxon>
        <taxon>Streptomycetaceae</taxon>
        <taxon>Streptomyces</taxon>
    </lineage>
</organism>
<gene>
    <name evidence="1" type="ORF">RM609_16385</name>
</gene>
<protein>
    <recommendedName>
        <fullName evidence="3">Transposase</fullName>
    </recommendedName>
</protein>
<comment type="caution">
    <text evidence="1">The sequence shown here is derived from an EMBL/GenBank/DDBJ whole genome shotgun (WGS) entry which is preliminary data.</text>
</comment>
<keyword evidence="2" id="KW-1185">Reference proteome</keyword>
<accession>A0ABU2SNS7</accession>
<reference evidence="1" key="1">
    <citation type="submission" date="2024-05" db="EMBL/GenBank/DDBJ databases">
        <title>30 novel species of actinomycetes from the DSMZ collection.</title>
        <authorList>
            <person name="Nouioui I."/>
        </authorList>
    </citation>
    <scope>NUCLEOTIDE SEQUENCE</scope>
    <source>
        <strain evidence="1">DSM 40473</strain>
    </source>
</reference>
<dbReference type="EMBL" id="JAVRFI010000009">
    <property type="protein sequence ID" value="MDT0450641.1"/>
    <property type="molecule type" value="Genomic_DNA"/>
</dbReference>
<name>A0ABU2SNS7_9ACTN</name>
<evidence type="ECO:0000313" key="1">
    <source>
        <dbReference type="EMBL" id="MDT0450641.1"/>
    </source>
</evidence>
<proteinExistence type="predicted"/>
<evidence type="ECO:0008006" key="3">
    <source>
        <dbReference type="Google" id="ProtNLM"/>
    </source>
</evidence>